<sequence>MSNPDYRRPARTTANREASDVTQRSVTVSWTAVTATRVEDWGTRRARYIEQGSVDTYVSLGSGNWRHTRSTTVHDDRTGRVLRVDDDGEVGVADNECTRTEYADNASLRLYVYVSRVEKVGVDCSATPNRKTQVISDELTYYDGSTTLGAAPTEGDATMTKRLSAGPSPFPAAWPYHAVTSA</sequence>
<dbReference type="RefSeq" id="WP_009323965.1">
    <property type="nucleotide sequence ID" value="NZ_AEJC01000406.1"/>
</dbReference>
<feature type="compositionally biased region" description="Polar residues" evidence="1">
    <location>
        <begin position="12"/>
        <end position="22"/>
    </location>
</feature>
<proteinExistence type="predicted"/>
<protein>
    <submittedName>
        <fullName evidence="2">Uncharacterized protein</fullName>
    </submittedName>
</protein>
<keyword evidence="3" id="KW-1185">Reference proteome</keyword>
<evidence type="ECO:0000256" key="1">
    <source>
        <dbReference type="SAM" id="MobiDB-lite"/>
    </source>
</evidence>
<comment type="caution">
    <text evidence="2">The sequence shown here is derived from an EMBL/GenBank/DDBJ whole genome shotgun (WGS) entry which is preliminary data.</text>
</comment>
<feature type="region of interest" description="Disordered" evidence="1">
    <location>
        <begin position="1"/>
        <end position="22"/>
    </location>
</feature>
<dbReference type="Proteomes" id="UP000010411">
    <property type="component" value="Unassembled WGS sequence"/>
</dbReference>
<evidence type="ECO:0000313" key="3">
    <source>
        <dbReference type="Proteomes" id="UP000010411"/>
    </source>
</evidence>
<dbReference type="AlphaFoldDB" id="L1KTZ2"/>
<dbReference type="PATRIC" id="fig|698759.3.peg.5522"/>
<evidence type="ECO:0000313" key="2">
    <source>
        <dbReference type="EMBL" id="EKX63848.1"/>
    </source>
</evidence>
<dbReference type="EMBL" id="AEJC01000406">
    <property type="protein sequence ID" value="EKX63848.1"/>
    <property type="molecule type" value="Genomic_DNA"/>
</dbReference>
<accession>L1KTZ2</accession>
<gene>
    <name evidence="2" type="ORF">STRIP9103_06111</name>
</gene>
<name>L1KTZ2_9ACTN</name>
<organism evidence="2 3">
    <name type="scientific">Streptomyces ipomoeae 91-03</name>
    <dbReference type="NCBI Taxonomy" id="698759"/>
    <lineage>
        <taxon>Bacteria</taxon>
        <taxon>Bacillati</taxon>
        <taxon>Actinomycetota</taxon>
        <taxon>Actinomycetes</taxon>
        <taxon>Kitasatosporales</taxon>
        <taxon>Streptomycetaceae</taxon>
        <taxon>Streptomyces</taxon>
    </lineage>
</organism>
<reference evidence="2 3" key="1">
    <citation type="submission" date="2012-11" db="EMBL/GenBank/DDBJ databases">
        <authorList>
            <person name="Huguet-Tapia J.C."/>
            <person name="Durkin A.S."/>
            <person name="Pettis G.S."/>
            <person name="Badger J.H."/>
        </authorList>
    </citation>
    <scope>NUCLEOTIDE SEQUENCE [LARGE SCALE GENOMIC DNA]</scope>
    <source>
        <strain evidence="2 3">91-03</strain>
    </source>
</reference>